<comment type="caution">
    <text evidence="1">The sequence shown here is derived from an EMBL/GenBank/DDBJ whole genome shotgun (WGS) entry which is preliminary data.</text>
</comment>
<organism evidence="1 2">
    <name type="scientific">Luteimicrobium album</name>
    <dbReference type="NCBI Taxonomy" id="1054550"/>
    <lineage>
        <taxon>Bacteria</taxon>
        <taxon>Bacillati</taxon>
        <taxon>Actinomycetota</taxon>
        <taxon>Actinomycetes</taxon>
        <taxon>Micrococcales</taxon>
        <taxon>Luteimicrobium</taxon>
    </lineage>
</organism>
<name>A0ABQ6I1X6_9MICO</name>
<dbReference type="Pfam" id="PF14085">
    <property type="entry name" value="DUF4265"/>
    <property type="match status" value="1"/>
</dbReference>
<keyword evidence="2" id="KW-1185">Reference proteome</keyword>
<dbReference type="InterPro" id="IPR025361">
    <property type="entry name" value="DUF4265"/>
</dbReference>
<dbReference type="EMBL" id="BSUK01000001">
    <property type="protein sequence ID" value="GMA23790.1"/>
    <property type="molecule type" value="Genomic_DNA"/>
</dbReference>
<evidence type="ECO:0000313" key="2">
    <source>
        <dbReference type="Proteomes" id="UP001157091"/>
    </source>
</evidence>
<evidence type="ECO:0008006" key="3">
    <source>
        <dbReference type="Google" id="ProtNLM"/>
    </source>
</evidence>
<protein>
    <recommendedName>
        <fullName evidence="3">DUF4265 domain-containing protein</fullName>
    </recommendedName>
</protein>
<gene>
    <name evidence="1" type="ORF">GCM10025864_15490</name>
</gene>
<proteinExistence type="predicted"/>
<evidence type="ECO:0000313" key="1">
    <source>
        <dbReference type="EMBL" id="GMA23790.1"/>
    </source>
</evidence>
<reference evidence="2" key="1">
    <citation type="journal article" date="2019" name="Int. J. Syst. Evol. Microbiol.">
        <title>The Global Catalogue of Microorganisms (GCM) 10K type strain sequencing project: providing services to taxonomists for standard genome sequencing and annotation.</title>
        <authorList>
            <consortium name="The Broad Institute Genomics Platform"/>
            <consortium name="The Broad Institute Genome Sequencing Center for Infectious Disease"/>
            <person name="Wu L."/>
            <person name="Ma J."/>
        </authorList>
    </citation>
    <scope>NUCLEOTIDE SEQUENCE [LARGE SCALE GENOMIC DNA]</scope>
    <source>
        <strain evidence="2">NBRC 106348</strain>
    </source>
</reference>
<sequence length="153" mass="17074">MMKIAVHSNPIRRPSPSFMVRARLDNVGEADGFEQLWTKRVDSHLFEIACIPFFVYGIALGDVVRADPNAGYLVQEVVRRSGNEVLRIAVKFSKDVEVVHSRLHELLGRLGYLSEWFAPGYVAVNLAKGGSNEELFESLLLLGGSIEMERMPG</sequence>
<accession>A0ABQ6I1X6</accession>
<dbReference type="RefSeq" id="WP_284292714.1">
    <property type="nucleotide sequence ID" value="NZ_BSUK01000001.1"/>
</dbReference>
<dbReference type="Proteomes" id="UP001157091">
    <property type="component" value="Unassembled WGS sequence"/>
</dbReference>